<comment type="subcellular location">
    <subcellularLocation>
        <location evidence="1">Endomembrane system</location>
        <topology evidence="1">Multi-pass membrane protein</topology>
    </subcellularLocation>
</comment>
<keyword evidence="2 5" id="KW-0812">Transmembrane</keyword>
<dbReference type="PROSITE" id="PS50850">
    <property type="entry name" value="MFS"/>
    <property type="match status" value="1"/>
</dbReference>
<accession>A0A372ILC2</accession>
<feature type="transmembrane region" description="Helical" evidence="5">
    <location>
        <begin position="267"/>
        <end position="287"/>
    </location>
</feature>
<keyword evidence="8" id="KW-1185">Reference proteome</keyword>
<evidence type="ECO:0000256" key="4">
    <source>
        <dbReference type="ARBA" id="ARBA00023136"/>
    </source>
</evidence>
<dbReference type="GO" id="GO:0035435">
    <property type="term" value="P:phosphate ion transmembrane transport"/>
    <property type="evidence" value="ECO:0007669"/>
    <property type="project" value="TreeGrafter"/>
</dbReference>
<feature type="transmembrane region" description="Helical" evidence="5">
    <location>
        <begin position="46"/>
        <end position="67"/>
    </location>
</feature>
<feature type="transmembrane region" description="Helical" evidence="5">
    <location>
        <begin position="99"/>
        <end position="123"/>
    </location>
</feature>
<reference evidence="7 8" key="1">
    <citation type="submission" date="2018-08" db="EMBL/GenBank/DDBJ databases">
        <title>Acidipila sp. 4G-K13, an acidobacterium isolated from forest soil.</title>
        <authorList>
            <person name="Gao Z.-H."/>
            <person name="Qiu L.-H."/>
        </authorList>
    </citation>
    <scope>NUCLEOTIDE SEQUENCE [LARGE SCALE GENOMIC DNA]</scope>
    <source>
        <strain evidence="7 8">4G-K13</strain>
    </source>
</reference>
<organism evidence="7 8">
    <name type="scientific">Paracidobacterium acidisoli</name>
    <dbReference type="NCBI Taxonomy" id="2303751"/>
    <lineage>
        <taxon>Bacteria</taxon>
        <taxon>Pseudomonadati</taxon>
        <taxon>Acidobacteriota</taxon>
        <taxon>Terriglobia</taxon>
        <taxon>Terriglobales</taxon>
        <taxon>Acidobacteriaceae</taxon>
        <taxon>Paracidobacterium</taxon>
    </lineage>
</organism>
<dbReference type="GO" id="GO:0061513">
    <property type="term" value="F:glucose 6-phosphate:phosphate antiporter activity"/>
    <property type="evidence" value="ECO:0007669"/>
    <property type="project" value="TreeGrafter"/>
</dbReference>
<dbReference type="SUPFAM" id="SSF103473">
    <property type="entry name" value="MFS general substrate transporter"/>
    <property type="match status" value="1"/>
</dbReference>
<dbReference type="InterPro" id="IPR051337">
    <property type="entry name" value="OPA_Antiporter"/>
</dbReference>
<feature type="transmembrane region" description="Helical" evidence="5">
    <location>
        <begin position="299"/>
        <end position="317"/>
    </location>
</feature>
<dbReference type="EMBL" id="QVQT01000005">
    <property type="protein sequence ID" value="RFU15737.1"/>
    <property type="molecule type" value="Genomic_DNA"/>
</dbReference>
<dbReference type="PANTHER" id="PTHR43826">
    <property type="entry name" value="GLUCOSE-6-PHOSPHATE EXCHANGER SLC37A4"/>
    <property type="match status" value="1"/>
</dbReference>
<dbReference type="InterPro" id="IPR011701">
    <property type="entry name" value="MFS"/>
</dbReference>
<feature type="transmembrane region" description="Helical" evidence="5">
    <location>
        <begin position="390"/>
        <end position="410"/>
    </location>
</feature>
<dbReference type="GO" id="GO:0016020">
    <property type="term" value="C:membrane"/>
    <property type="evidence" value="ECO:0007669"/>
    <property type="project" value="InterPro"/>
</dbReference>
<proteinExistence type="predicted"/>
<dbReference type="InterPro" id="IPR036259">
    <property type="entry name" value="MFS_trans_sf"/>
</dbReference>
<dbReference type="PANTHER" id="PTHR43826:SF3">
    <property type="entry name" value="GLUCOSE-6-PHOSPHATE EXCHANGER SLC37A4"/>
    <property type="match status" value="1"/>
</dbReference>
<feature type="transmembrane region" description="Helical" evidence="5">
    <location>
        <begin position="230"/>
        <end position="255"/>
    </location>
</feature>
<evidence type="ECO:0000256" key="3">
    <source>
        <dbReference type="ARBA" id="ARBA00022989"/>
    </source>
</evidence>
<feature type="domain" description="Major facilitator superfamily (MFS) profile" evidence="6">
    <location>
        <begin position="1"/>
        <end position="414"/>
    </location>
</feature>
<feature type="transmembrane region" description="Helical" evidence="5">
    <location>
        <begin position="76"/>
        <end position="93"/>
    </location>
</feature>
<evidence type="ECO:0000256" key="5">
    <source>
        <dbReference type="SAM" id="Phobius"/>
    </source>
</evidence>
<sequence>MSFTARQSRVFVVTWITYAGYYLCRKNLSIVLPALHGVSGSGTLELANIVFGYSLLYAIGQFVFGFLSDYAGAKKIVGSGLVLVIISNLLMSAHGSMTWLLIFACLNGIGQATGWSGLVKIMAGWFRGENRGVIMAWWGTNYVFGGFLATAFATWAITQKSLLPDPGWRRGFLFPALILLVITALFFRFVQDMPQQANPAEADRSLQPVPKRVDRPEWSDLYALLRTPSLWMIGLSYFFLEMCRYALMFWLPLYLVSHLKYSLETSGYVSSLYELVGIVGAVLAGYISDHFNQSRRAPVSAVMLAGLGIILFLQPALSRWGLVGAATGIALAGILSYGPDTLLSGAAAQDIGEVRAAATASGLIDGVGHMGALLSPYIVVFISRQYGWDALFMVLAAAAVIAGAILLPIWNLRPADRCLADSQNNAVCQSALS</sequence>
<dbReference type="Proteomes" id="UP000264702">
    <property type="component" value="Unassembled WGS sequence"/>
</dbReference>
<comment type="caution">
    <text evidence="7">The sequence shown here is derived from an EMBL/GenBank/DDBJ whole genome shotgun (WGS) entry which is preliminary data.</text>
</comment>
<protein>
    <submittedName>
        <fullName evidence="7">MFS transporter</fullName>
    </submittedName>
</protein>
<name>A0A372ILC2_9BACT</name>
<evidence type="ECO:0000313" key="8">
    <source>
        <dbReference type="Proteomes" id="UP000264702"/>
    </source>
</evidence>
<dbReference type="InterPro" id="IPR020846">
    <property type="entry name" value="MFS_dom"/>
</dbReference>
<keyword evidence="4 5" id="KW-0472">Membrane</keyword>
<keyword evidence="3 5" id="KW-1133">Transmembrane helix</keyword>
<gene>
    <name evidence="7" type="ORF">D0Y96_14915</name>
</gene>
<dbReference type="PIRSF" id="PIRSF002808">
    <property type="entry name" value="Hexose_phosphate_transp"/>
    <property type="match status" value="1"/>
</dbReference>
<dbReference type="AlphaFoldDB" id="A0A372ILC2"/>
<evidence type="ECO:0000313" key="7">
    <source>
        <dbReference type="EMBL" id="RFU15737.1"/>
    </source>
</evidence>
<dbReference type="Gene3D" id="1.20.1250.20">
    <property type="entry name" value="MFS general substrate transporter like domains"/>
    <property type="match status" value="2"/>
</dbReference>
<evidence type="ECO:0000256" key="1">
    <source>
        <dbReference type="ARBA" id="ARBA00004127"/>
    </source>
</evidence>
<dbReference type="GO" id="GO:0012505">
    <property type="term" value="C:endomembrane system"/>
    <property type="evidence" value="ECO:0007669"/>
    <property type="project" value="UniProtKB-SubCell"/>
</dbReference>
<feature type="transmembrane region" description="Helical" evidence="5">
    <location>
        <begin position="172"/>
        <end position="190"/>
    </location>
</feature>
<evidence type="ECO:0000259" key="6">
    <source>
        <dbReference type="PROSITE" id="PS50850"/>
    </source>
</evidence>
<dbReference type="Pfam" id="PF07690">
    <property type="entry name" value="MFS_1"/>
    <property type="match status" value="1"/>
</dbReference>
<evidence type="ECO:0000256" key="2">
    <source>
        <dbReference type="ARBA" id="ARBA00022692"/>
    </source>
</evidence>
<dbReference type="InterPro" id="IPR000849">
    <property type="entry name" value="Sugar_P_transporter"/>
</dbReference>
<feature type="transmembrane region" description="Helical" evidence="5">
    <location>
        <begin position="135"/>
        <end position="157"/>
    </location>
</feature>